<reference evidence="1" key="1">
    <citation type="submission" date="2020-11" db="EMBL/GenBank/DDBJ databases">
        <title>Sequencing the genomes of 1000 actinobacteria strains.</title>
        <authorList>
            <person name="Klenk H.-P."/>
        </authorList>
    </citation>
    <scope>NUCLEOTIDE SEQUENCE</scope>
    <source>
        <strain evidence="1">DSM 45356</strain>
    </source>
</reference>
<evidence type="ECO:0000313" key="1">
    <source>
        <dbReference type="EMBL" id="MBG6137365.1"/>
    </source>
</evidence>
<dbReference type="Proteomes" id="UP000622552">
    <property type="component" value="Unassembled WGS sequence"/>
</dbReference>
<accession>A0A8J7GGX9</accession>
<evidence type="ECO:0000313" key="2">
    <source>
        <dbReference type="Proteomes" id="UP000622552"/>
    </source>
</evidence>
<keyword evidence="2" id="KW-1185">Reference proteome</keyword>
<sequence length="77" mass="8609">MRMMTTPKPGDLLVLDRDASPQFAGRALTVRVIRMTDRHSSVGGWGWAEVYVLDSRGDATGRREVFVHLAGLRPRKS</sequence>
<dbReference type="AlphaFoldDB" id="A0A8J7GGX9"/>
<gene>
    <name evidence="1" type="ORF">IW245_003559</name>
</gene>
<dbReference type="RefSeq" id="WP_386778921.1">
    <property type="nucleotide sequence ID" value="NZ_JBHTLE010000009.1"/>
</dbReference>
<name>A0A8J7GGX9_9ACTN</name>
<protein>
    <submittedName>
        <fullName evidence="1">Uncharacterized protein</fullName>
    </submittedName>
</protein>
<proteinExistence type="predicted"/>
<dbReference type="EMBL" id="JADOUF010000001">
    <property type="protein sequence ID" value="MBG6137365.1"/>
    <property type="molecule type" value="Genomic_DNA"/>
</dbReference>
<comment type="caution">
    <text evidence="1">The sequence shown here is derived from an EMBL/GenBank/DDBJ whole genome shotgun (WGS) entry which is preliminary data.</text>
</comment>
<organism evidence="1 2">
    <name type="scientific">Longispora fulva</name>
    <dbReference type="NCBI Taxonomy" id="619741"/>
    <lineage>
        <taxon>Bacteria</taxon>
        <taxon>Bacillati</taxon>
        <taxon>Actinomycetota</taxon>
        <taxon>Actinomycetes</taxon>
        <taxon>Micromonosporales</taxon>
        <taxon>Micromonosporaceae</taxon>
        <taxon>Longispora</taxon>
    </lineage>
</organism>